<feature type="domain" description="Transcriptional regulator LacI/GalR-like sensor" evidence="4">
    <location>
        <begin position="2"/>
        <end position="88"/>
    </location>
</feature>
<accession>A0ABU4CMZ4</accession>
<keyword evidence="6" id="KW-1185">Reference proteome</keyword>
<gene>
    <name evidence="5" type="ORF">R3Q59_31200</name>
</gene>
<evidence type="ECO:0000313" key="6">
    <source>
        <dbReference type="Proteomes" id="UP001185737"/>
    </source>
</evidence>
<sequence length="102" mass="10548">MVVGTNGQAAATIRAVTVAGLRVPGDVRIVGFDAGTTQNFGQITLTSAQQPIDTIAHRAIADVLDPAAAHDVAARFPMPVTLDRGESCGCRPHHDPPLPTAL</sequence>
<name>A0ABU4CMZ4_RHOJO</name>
<comment type="caution">
    <text evidence="5">The sequence shown here is derived from an EMBL/GenBank/DDBJ whole genome shotgun (WGS) entry which is preliminary data.</text>
</comment>
<dbReference type="EMBL" id="JAWLKA010000022">
    <property type="protein sequence ID" value="MDV6284952.1"/>
    <property type="molecule type" value="Genomic_DNA"/>
</dbReference>
<organism evidence="5 6">
    <name type="scientific">Rhodococcus jostii</name>
    <dbReference type="NCBI Taxonomy" id="132919"/>
    <lineage>
        <taxon>Bacteria</taxon>
        <taxon>Bacillati</taxon>
        <taxon>Actinomycetota</taxon>
        <taxon>Actinomycetes</taxon>
        <taxon>Mycobacteriales</taxon>
        <taxon>Nocardiaceae</taxon>
        <taxon>Rhodococcus</taxon>
    </lineage>
</organism>
<keyword evidence="1" id="KW-0805">Transcription regulation</keyword>
<dbReference type="Gene3D" id="3.40.50.2300">
    <property type="match status" value="2"/>
</dbReference>
<evidence type="ECO:0000259" key="4">
    <source>
        <dbReference type="Pfam" id="PF13377"/>
    </source>
</evidence>
<dbReference type="Pfam" id="PF13377">
    <property type="entry name" value="Peripla_BP_3"/>
    <property type="match status" value="1"/>
</dbReference>
<dbReference type="RefSeq" id="WP_317570735.1">
    <property type="nucleotide sequence ID" value="NZ_JAWLKA010000022.1"/>
</dbReference>
<dbReference type="InterPro" id="IPR046335">
    <property type="entry name" value="LacI/GalR-like_sensor"/>
</dbReference>
<keyword evidence="3" id="KW-0804">Transcription</keyword>
<dbReference type="SUPFAM" id="SSF53822">
    <property type="entry name" value="Periplasmic binding protein-like I"/>
    <property type="match status" value="1"/>
</dbReference>
<keyword evidence="2" id="KW-0238">DNA-binding</keyword>
<evidence type="ECO:0000313" key="5">
    <source>
        <dbReference type="EMBL" id="MDV6284952.1"/>
    </source>
</evidence>
<dbReference type="Proteomes" id="UP001185737">
    <property type="component" value="Unassembled WGS sequence"/>
</dbReference>
<proteinExistence type="predicted"/>
<evidence type="ECO:0000256" key="3">
    <source>
        <dbReference type="ARBA" id="ARBA00023163"/>
    </source>
</evidence>
<evidence type="ECO:0000256" key="1">
    <source>
        <dbReference type="ARBA" id="ARBA00023015"/>
    </source>
</evidence>
<protein>
    <submittedName>
        <fullName evidence="5">Substrate-binding domain-containing protein</fullName>
    </submittedName>
</protein>
<dbReference type="InterPro" id="IPR028082">
    <property type="entry name" value="Peripla_BP_I"/>
</dbReference>
<reference evidence="5 6" key="1">
    <citation type="submission" date="2023-10" db="EMBL/GenBank/DDBJ databases">
        <title>Development of a sustainable strategy for remediation of hydrocarbon-contaminated territories based on the waste exchange concept.</title>
        <authorList>
            <person name="Krivoruchko A."/>
        </authorList>
    </citation>
    <scope>NUCLEOTIDE SEQUENCE [LARGE SCALE GENOMIC DNA]</scope>
    <source>
        <strain evidence="5 6">IEGM 60</strain>
    </source>
</reference>
<evidence type="ECO:0000256" key="2">
    <source>
        <dbReference type="ARBA" id="ARBA00023125"/>
    </source>
</evidence>